<dbReference type="InterPro" id="IPR017455">
    <property type="entry name" value="Znf_FYVE-rel"/>
</dbReference>
<evidence type="ECO:0000256" key="2">
    <source>
        <dbReference type="ARBA" id="ARBA00022763"/>
    </source>
</evidence>
<evidence type="ECO:0000313" key="9">
    <source>
        <dbReference type="Proteomes" id="UP000006790"/>
    </source>
</evidence>
<keyword evidence="4" id="KW-0862">Zinc</keyword>
<dbReference type="CDD" id="cd15737">
    <property type="entry name" value="FYVE2_Vac1p_like"/>
    <property type="match status" value="1"/>
</dbReference>
<dbReference type="SUPFAM" id="SSF57903">
    <property type="entry name" value="FYVE/PHD zinc finger"/>
    <property type="match status" value="2"/>
</dbReference>
<dbReference type="eggNOG" id="KOG1842">
    <property type="taxonomic scope" value="Eukaryota"/>
</dbReference>
<protein>
    <recommendedName>
        <fullName evidence="7">FYVE-type domain-containing protein</fullName>
    </recommendedName>
</protein>
<dbReference type="RefSeq" id="XP_003648271.1">
    <property type="nucleotide sequence ID" value="XM_003648223.1"/>
</dbReference>
<dbReference type="GO" id="GO:0006281">
    <property type="term" value="P:DNA repair"/>
    <property type="evidence" value="ECO:0007669"/>
    <property type="project" value="UniProtKB-KW"/>
</dbReference>
<dbReference type="OMA" id="RKCGKLY"/>
<dbReference type="GO" id="GO:0006904">
    <property type="term" value="P:vesicle docking involved in exocytosis"/>
    <property type="evidence" value="ECO:0007669"/>
    <property type="project" value="EnsemblFungi"/>
</dbReference>
<dbReference type="GeneID" id="11469901"/>
<evidence type="ECO:0000256" key="5">
    <source>
        <dbReference type="ARBA" id="ARBA00023204"/>
    </source>
</evidence>
<dbReference type="GO" id="GO:0000011">
    <property type="term" value="P:vacuole inheritance"/>
    <property type="evidence" value="ECO:0007669"/>
    <property type="project" value="EnsemblFungi"/>
</dbReference>
<keyword evidence="2" id="KW-0227">DNA damage</keyword>
<evidence type="ECO:0000256" key="3">
    <source>
        <dbReference type="ARBA" id="ARBA00022771"/>
    </source>
</evidence>
<dbReference type="GO" id="GO:0005829">
    <property type="term" value="C:cytosol"/>
    <property type="evidence" value="ECO:0007669"/>
    <property type="project" value="GOC"/>
</dbReference>
<dbReference type="InterPro" id="IPR021565">
    <property type="entry name" value="Rbsn_Rab-bd"/>
</dbReference>
<keyword evidence="5" id="KW-0234">DNA repair</keyword>
<dbReference type="Gene3D" id="3.30.40.10">
    <property type="entry name" value="Zinc/RING finger domain, C3HC4 (zinc finger)"/>
    <property type="match status" value="2"/>
</dbReference>
<dbReference type="GO" id="GO:0006895">
    <property type="term" value="P:Golgi to endosome transport"/>
    <property type="evidence" value="ECO:0007669"/>
    <property type="project" value="EnsemblFungi"/>
</dbReference>
<proteinExistence type="predicted"/>
<dbReference type="GO" id="GO:0006896">
    <property type="term" value="P:Golgi to vacuole transport"/>
    <property type="evidence" value="ECO:0007669"/>
    <property type="project" value="EnsemblFungi"/>
</dbReference>
<keyword evidence="9" id="KW-1185">Reference proteome</keyword>
<evidence type="ECO:0000259" key="7">
    <source>
        <dbReference type="PROSITE" id="PS50178"/>
    </source>
</evidence>
<dbReference type="InterPro" id="IPR036531">
    <property type="entry name" value="Rbsn_Rab-bd_sf"/>
</dbReference>
<organism evidence="8 9">
    <name type="scientific">Eremothecium cymbalariae (strain CBS 270.75 / DBVPG 7215 / KCTC 17166 / NRRL Y-17582)</name>
    <name type="common">Yeast</name>
    <dbReference type="NCBI Taxonomy" id="931890"/>
    <lineage>
        <taxon>Eukaryota</taxon>
        <taxon>Fungi</taxon>
        <taxon>Dikarya</taxon>
        <taxon>Ascomycota</taxon>
        <taxon>Saccharomycotina</taxon>
        <taxon>Saccharomycetes</taxon>
        <taxon>Saccharomycetales</taxon>
        <taxon>Saccharomycetaceae</taxon>
        <taxon>Eremothecium</taxon>
    </lineage>
</organism>
<name>G8JX80_ERECY</name>
<dbReference type="InterPro" id="IPR011011">
    <property type="entry name" value="Znf_FYVE_PHD"/>
</dbReference>
<dbReference type="Pfam" id="PF11464">
    <property type="entry name" value="Rbsn"/>
    <property type="match status" value="1"/>
</dbReference>
<dbReference type="OrthoDB" id="166134at2759"/>
<feature type="domain" description="FYVE-type" evidence="7">
    <location>
        <begin position="242"/>
        <end position="322"/>
    </location>
</feature>
<dbReference type="Proteomes" id="UP000006790">
    <property type="component" value="Chromosome 8"/>
</dbReference>
<dbReference type="InterPro" id="IPR006642">
    <property type="entry name" value="Rad18_UBZ4"/>
</dbReference>
<dbReference type="AlphaFoldDB" id="G8JX80"/>
<dbReference type="InterPro" id="IPR000306">
    <property type="entry name" value="Znf_FYVE"/>
</dbReference>
<dbReference type="STRING" id="931890.G8JX80"/>
<accession>G8JX80</accession>
<evidence type="ECO:0000256" key="1">
    <source>
        <dbReference type="ARBA" id="ARBA00022723"/>
    </source>
</evidence>
<dbReference type="EMBL" id="CP002504">
    <property type="protein sequence ID" value="AET41454.1"/>
    <property type="molecule type" value="Genomic_DNA"/>
</dbReference>
<dbReference type="PANTHER" id="PTHR13510">
    <property type="entry name" value="FYVE-FINGER-CONTAINING RAB5 EFFECTOR PROTEIN RABENOSYN-5-RELATED"/>
    <property type="match status" value="1"/>
</dbReference>
<dbReference type="GO" id="GO:0003677">
    <property type="term" value="F:DNA binding"/>
    <property type="evidence" value="ECO:0007669"/>
    <property type="project" value="InterPro"/>
</dbReference>
<dbReference type="PROSITE" id="PS50178">
    <property type="entry name" value="ZF_FYVE"/>
    <property type="match status" value="1"/>
</dbReference>
<dbReference type="CDD" id="cd15761">
    <property type="entry name" value="FYVE1_Vac1p_like"/>
    <property type="match status" value="1"/>
</dbReference>
<dbReference type="SUPFAM" id="SSF140125">
    <property type="entry name" value="Rabenosyn-5 Rab-binding domain-like"/>
    <property type="match status" value="1"/>
</dbReference>
<dbReference type="KEGG" id="erc:Ecym_8168"/>
<dbReference type="HOGENOM" id="CLU_026440_1_0_1"/>
<dbReference type="InParanoid" id="G8JX80"/>
<dbReference type="SMART" id="SM00064">
    <property type="entry name" value="FYVE"/>
    <property type="match status" value="2"/>
</dbReference>
<dbReference type="FunCoup" id="G8JX80">
    <property type="interactions" value="88"/>
</dbReference>
<keyword evidence="1" id="KW-0479">Metal-binding</keyword>
<dbReference type="InterPro" id="IPR013087">
    <property type="entry name" value="Znf_C2H2_type"/>
</dbReference>
<evidence type="ECO:0000256" key="4">
    <source>
        <dbReference type="ARBA" id="ARBA00022833"/>
    </source>
</evidence>
<dbReference type="InterPro" id="IPR013083">
    <property type="entry name" value="Znf_RING/FYVE/PHD"/>
</dbReference>
<gene>
    <name evidence="8" type="ordered locus">Ecym_8168</name>
</gene>
<evidence type="ECO:0000313" key="8">
    <source>
        <dbReference type="EMBL" id="AET41454.1"/>
    </source>
</evidence>
<dbReference type="GO" id="GO:0008270">
    <property type="term" value="F:zinc ion binding"/>
    <property type="evidence" value="ECO:0007669"/>
    <property type="project" value="UniProtKB-KW"/>
</dbReference>
<dbReference type="GO" id="GO:0032266">
    <property type="term" value="F:phosphatidylinositol-3-phosphate binding"/>
    <property type="evidence" value="ECO:0007669"/>
    <property type="project" value="EnsemblFungi"/>
</dbReference>
<dbReference type="PROSITE" id="PS00028">
    <property type="entry name" value="ZINC_FINGER_C2H2_1"/>
    <property type="match status" value="1"/>
</dbReference>
<dbReference type="InterPro" id="IPR052727">
    <property type="entry name" value="Rab4/Rab5_effector"/>
</dbReference>
<dbReference type="SMART" id="SM00734">
    <property type="entry name" value="ZnF_Rad18"/>
    <property type="match status" value="1"/>
</dbReference>
<dbReference type="Pfam" id="PF01363">
    <property type="entry name" value="FYVE"/>
    <property type="match status" value="1"/>
</dbReference>
<dbReference type="GO" id="GO:0006906">
    <property type="term" value="P:vesicle fusion"/>
    <property type="evidence" value="ECO:0007669"/>
    <property type="project" value="EnsemblFungi"/>
</dbReference>
<reference evidence="9" key="1">
    <citation type="journal article" date="2012" name="G3 (Bethesda)">
        <title>Pichia sorbitophila, an interspecies yeast hybrid reveals early steps of genome resolution following polyploidization.</title>
        <authorList>
            <person name="Leh Louis V."/>
            <person name="Despons L."/>
            <person name="Friedrich A."/>
            <person name="Martin T."/>
            <person name="Durrens P."/>
            <person name="Casaregola S."/>
            <person name="Neuveglise C."/>
            <person name="Fairhead C."/>
            <person name="Marck C."/>
            <person name="Cruz J.A."/>
            <person name="Straub M.L."/>
            <person name="Kugler V."/>
            <person name="Sacerdot C."/>
            <person name="Uzunov Z."/>
            <person name="Thierry A."/>
            <person name="Weiss S."/>
            <person name="Bleykasten C."/>
            <person name="De Montigny J."/>
            <person name="Jacques N."/>
            <person name="Jung P."/>
            <person name="Lemaire M."/>
            <person name="Mallet S."/>
            <person name="Morel G."/>
            <person name="Richard G.F."/>
            <person name="Sarkar A."/>
            <person name="Savel G."/>
            <person name="Schacherer J."/>
            <person name="Seret M.L."/>
            <person name="Talla E."/>
            <person name="Samson G."/>
            <person name="Jubin C."/>
            <person name="Poulain J."/>
            <person name="Vacherie B."/>
            <person name="Barbe V."/>
            <person name="Pelletier E."/>
            <person name="Sherman D.J."/>
            <person name="Westhof E."/>
            <person name="Weissenbach J."/>
            <person name="Baret P.V."/>
            <person name="Wincker P."/>
            <person name="Gaillardin C."/>
            <person name="Dujon B."/>
            <person name="Souciet J.L."/>
        </authorList>
    </citation>
    <scope>NUCLEOTIDE SEQUENCE [LARGE SCALE GENOMIC DNA]</scope>
    <source>
        <strain evidence="9">CBS 270.75 / DBVPG 7215 / KCTC 17166 / NRRL Y-17582</strain>
    </source>
</reference>
<dbReference type="GO" id="GO:0010009">
    <property type="term" value="C:cytoplasmic side of endosome membrane"/>
    <property type="evidence" value="ECO:0007669"/>
    <property type="project" value="EnsemblFungi"/>
</dbReference>
<evidence type="ECO:0000256" key="6">
    <source>
        <dbReference type="PROSITE-ProRule" id="PRU00091"/>
    </source>
</evidence>
<sequence>MASNVPVGRVIGRDSPTKIKEIDETLECPVCGSKVKGLDSLNTHLDVEHGFNYDRTNSTDSSSVNLTSVDQRVSSRQKSGSTITLNTVPHVDKGHWKTPTAGKSRCFKCQKKLTPKIGMRNCRKCGELFCYNHCGLLIKLNSAAHYDPIVGEWFKCCSRCMQERPGYNDFGLYVDLTETFLKQRTIRNEDKQLQIIQLENRLVRLVDGIIDLNAYHKSTFFSTKLSNDINNLEKTITPWRKNESTNQCTICTRYFHLLLRKHHCRLCGKLVCDDNLTYCSTELLIQDLIKAAPDLPFKKPNYDISLIKNTLRICSSCIDSFFLKRKFQQDLMLESSSLFSKYTELQSVSRVILRIMPRFERLLGTVNSNKPQLDKSGINELAILRRRLLEAFTLYEKLAKQVLHLQPDNEAERKIQRSIQIKALAFIQEKMLPLKKIPEVLNPSNPVTEIQTSPSKLLFNNLTIGEVKQYREQLMVLKEQKYIVEGLVEDAKKQRKFEEIPTLKQNINEIAKKIEDVEGTLGDQGFE</sequence>
<keyword evidence="3 6" id="KW-0863">Zinc-finger</keyword>
<dbReference type="PANTHER" id="PTHR13510:SF44">
    <property type="entry name" value="RABENOSYN-5"/>
    <property type="match status" value="1"/>
</dbReference>